<dbReference type="EMBL" id="CM039432">
    <property type="protein sequence ID" value="KAI4332146.1"/>
    <property type="molecule type" value="Genomic_DNA"/>
</dbReference>
<comment type="caution">
    <text evidence="1">The sequence shown here is derived from an EMBL/GenBank/DDBJ whole genome shotgun (WGS) entry which is preliminary data.</text>
</comment>
<keyword evidence="2" id="KW-1185">Reference proteome</keyword>
<gene>
    <name evidence="1" type="ORF">L6164_017079</name>
</gene>
<reference evidence="1 2" key="1">
    <citation type="journal article" date="2022" name="DNA Res.">
        <title>Chromosomal-level genome assembly of the orchid tree Bauhinia variegata (Leguminosae; Cercidoideae) supports the allotetraploid origin hypothesis of Bauhinia.</title>
        <authorList>
            <person name="Zhong Y."/>
            <person name="Chen Y."/>
            <person name="Zheng D."/>
            <person name="Pang J."/>
            <person name="Liu Y."/>
            <person name="Luo S."/>
            <person name="Meng S."/>
            <person name="Qian L."/>
            <person name="Wei D."/>
            <person name="Dai S."/>
            <person name="Zhou R."/>
        </authorList>
    </citation>
    <scope>NUCLEOTIDE SEQUENCE [LARGE SCALE GENOMIC DNA]</scope>
    <source>
        <strain evidence="1">BV-YZ2020</strain>
    </source>
</reference>
<protein>
    <submittedName>
        <fullName evidence="1">Uncharacterized protein</fullName>
    </submittedName>
</protein>
<evidence type="ECO:0000313" key="1">
    <source>
        <dbReference type="EMBL" id="KAI4332146.1"/>
    </source>
</evidence>
<name>A0ACB9NAD9_BAUVA</name>
<organism evidence="1 2">
    <name type="scientific">Bauhinia variegata</name>
    <name type="common">Purple orchid tree</name>
    <name type="synonym">Phanera variegata</name>
    <dbReference type="NCBI Taxonomy" id="167791"/>
    <lineage>
        <taxon>Eukaryota</taxon>
        <taxon>Viridiplantae</taxon>
        <taxon>Streptophyta</taxon>
        <taxon>Embryophyta</taxon>
        <taxon>Tracheophyta</taxon>
        <taxon>Spermatophyta</taxon>
        <taxon>Magnoliopsida</taxon>
        <taxon>eudicotyledons</taxon>
        <taxon>Gunneridae</taxon>
        <taxon>Pentapetalae</taxon>
        <taxon>rosids</taxon>
        <taxon>fabids</taxon>
        <taxon>Fabales</taxon>
        <taxon>Fabaceae</taxon>
        <taxon>Cercidoideae</taxon>
        <taxon>Cercideae</taxon>
        <taxon>Bauhiniinae</taxon>
        <taxon>Bauhinia</taxon>
    </lineage>
</organism>
<dbReference type="Proteomes" id="UP000828941">
    <property type="component" value="Chromosome 7"/>
</dbReference>
<sequence length="105" mass="12771">MRLDKLWIRLNPTMVVNIFLCEIVWRIYVYNISYRDPLIKRVNFHLSNEHIIYFQDNETLDSILDKKDGKKTMFLAWIEANVKYEKAKNFSYAYCIFSIMFCVEK</sequence>
<accession>A0ACB9NAD9</accession>
<evidence type="ECO:0000313" key="2">
    <source>
        <dbReference type="Proteomes" id="UP000828941"/>
    </source>
</evidence>
<proteinExistence type="predicted"/>